<keyword evidence="2 5" id="KW-0812">Transmembrane</keyword>
<keyword evidence="8" id="KW-1185">Reference proteome</keyword>
<dbReference type="AlphaFoldDB" id="A0A7M7GJE8"/>
<dbReference type="InterPro" id="IPR000276">
    <property type="entry name" value="GPCR_Rhodpsn"/>
</dbReference>
<organism evidence="7 8">
    <name type="scientific">Strongylocentrotus purpuratus</name>
    <name type="common">Purple sea urchin</name>
    <dbReference type="NCBI Taxonomy" id="7668"/>
    <lineage>
        <taxon>Eukaryota</taxon>
        <taxon>Metazoa</taxon>
        <taxon>Echinodermata</taxon>
        <taxon>Eleutherozoa</taxon>
        <taxon>Echinozoa</taxon>
        <taxon>Echinoidea</taxon>
        <taxon>Euechinoidea</taxon>
        <taxon>Echinacea</taxon>
        <taxon>Camarodonta</taxon>
        <taxon>Echinidea</taxon>
        <taxon>Strongylocentrotidae</taxon>
        <taxon>Strongylocentrotus</taxon>
    </lineage>
</organism>
<dbReference type="KEGG" id="spu:100889654"/>
<evidence type="ECO:0000313" key="7">
    <source>
        <dbReference type="EnsemblMetazoa" id="XP_003727596"/>
    </source>
</evidence>
<name>A0A7M7GJE8_STRPU</name>
<feature type="transmembrane region" description="Helical" evidence="5">
    <location>
        <begin position="259"/>
        <end position="280"/>
    </location>
</feature>
<dbReference type="GeneID" id="100889654"/>
<dbReference type="InterPro" id="IPR017452">
    <property type="entry name" value="GPCR_Rhodpsn_7TM"/>
</dbReference>
<dbReference type="Pfam" id="PF00001">
    <property type="entry name" value="7tm_1"/>
    <property type="match status" value="1"/>
</dbReference>
<reference evidence="8" key="1">
    <citation type="submission" date="2015-02" db="EMBL/GenBank/DDBJ databases">
        <title>Genome sequencing for Strongylocentrotus purpuratus.</title>
        <authorList>
            <person name="Murali S."/>
            <person name="Liu Y."/>
            <person name="Vee V."/>
            <person name="English A."/>
            <person name="Wang M."/>
            <person name="Skinner E."/>
            <person name="Han Y."/>
            <person name="Muzny D.M."/>
            <person name="Worley K.C."/>
            <person name="Gibbs R.A."/>
        </authorList>
    </citation>
    <scope>NUCLEOTIDE SEQUENCE</scope>
</reference>
<dbReference type="SUPFAM" id="SSF81321">
    <property type="entry name" value="Family A G protein-coupled receptor-like"/>
    <property type="match status" value="1"/>
</dbReference>
<sequence>MASLNGDNLTSIPMIPSPTTVLTTANPDQQGGGGGAVLNELYLKIIYALIGLLGIVGNGIVCLVFTIKRRQFQSITNYLILNQSVIDLLDSIFFILIHYASPNGPISETANIPSRGLAEFFCRMWDSEYPLWALYIASTANLVILSLERYFATCRPVIHRNFFTVRRAKWAMLCVWVYGAVYQLYWPLVQTFSADWRCHPNWPNRVVQMFMGVLLFSLEYLIPLIIMTCSYVSIILMLRNRTKSHGKVQVNAFQRAKRNVTTTLCIVFVSYVVCWTPTELSYLAYNLGHDYNFESAVHDVLKGLVACNLCVNPFIYAFKYEHFQSELKKIFCSMCNAGNRISTESRGTVLSPANNSSNNTP</sequence>
<dbReference type="Proteomes" id="UP000007110">
    <property type="component" value="Unassembled WGS sequence"/>
</dbReference>
<comment type="subcellular location">
    <subcellularLocation>
        <location evidence="1">Membrane</location>
    </subcellularLocation>
</comment>
<evidence type="ECO:0000256" key="4">
    <source>
        <dbReference type="ARBA" id="ARBA00023136"/>
    </source>
</evidence>
<feature type="transmembrane region" description="Helical" evidence="5">
    <location>
        <begin position="168"/>
        <end position="186"/>
    </location>
</feature>
<proteinExistence type="predicted"/>
<dbReference type="PROSITE" id="PS50262">
    <property type="entry name" value="G_PROTEIN_RECEP_F1_2"/>
    <property type="match status" value="1"/>
</dbReference>
<dbReference type="SMART" id="SM01381">
    <property type="entry name" value="7TM_GPCR_Srsx"/>
    <property type="match status" value="1"/>
</dbReference>
<feature type="transmembrane region" description="Helical" evidence="5">
    <location>
        <begin position="206"/>
        <end position="238"/>
    </location>
</feature>
<dbReference type="GO" id="GO:0004930">
    <property type="term" value="F:G protein-coupled receptor activity"/>
    <property type="evidence" value="ECO:0007669"/>
    <property type="project" value="InterPro"/>
</dbReference>
<dbReference type="PANTHER" id="PTHR45698:SF1">
    <property type="entry name" value="TRACE AMINE-ASSOCIATED RECEPTOR 13C-LIKE"/>
    <property type="match status" value="1"/>
</dbReference>
<dbReference type="CDD" id="cd00637">
    <property type="entry name" value="7tm_classA_rhodopsin-like"/>
    <property type="match status" value="1"/>
</dbReference>
<dbReference type="InParanoid" id="A0A7M7GJE8"/>
<accession>A0A7M7GJE8</accession>
<dbReference type="RefSeq" id="XP_003727596.2">
    <property type="nucleotide sequence ID" value="XM_003727548.3"/>
</dbReference>
<reference evidence="7" key="2">
    <citation type="submission" date="2021-01" db="UniProtKB">
        <authorList>
            <consortium name="EnsemblMetazoa"/>
        </authorList>
    </citation>
    <scope>IDENTIFICATION</scope>
</reference>
<dbReference type="PRINTS" id="PR00237">
    <property type="entry name" value="GPCRRHODOPSN"/>
</dbReference>
<evidence type="ECO:0000256" key="3">
    <source>
        <dbReference type="ARBA" id="ARBA00022989"/>
    </source>
</evidence>
<evidence type="ECO:0000259" key="6">
    <source>
        <dbReference type="PROSITE" id="PS50262"/>
    </source>
</evidence>
<feature type="transmembrane region" description="Helical" evidence="5">
    <location>
        <begin position="129"/>
        <end position="147"/>
    </location>
</feature>
<dbReference type="OMA" id="MSYVICW"/>
<feature type="domain" description="G-protein coupled receptors family 1 profile" evidence="6">
    <location>
        <begin position="57"/>
        <end position="316"/>
    </location>
</feature>
<feature type="transmembrane region" description="Helical" evidence="5">
    <location>
        <begin position="300"/>
        <end position="318"/>
    </location>
</feature>
<feature type="transmembrane region" description="Helical" evidence="5">
    <location>
        <begin position="79"/>
        <end position="100"/>
    </location>
</feature>
<feature type="transmembrane region" description="Helical" evidence="5">
    <location>
        <begin position="45"/>
        <end position="67"/>
    </location>
</feature>
<keyword evidence="4 5" id="KW-0472">Membrane</keyword>
<dbReference type="EnsemblMetazoa" id="XM_003727548">
    <property type="protein sequence ID" value="XP_003727596"/>
    <property type="gene ID" value="LOC100889654"/>
</dbReference>
<dbReference type="Gene3D" id="1.20.1070.10">
    <property type="entry name" value="Rhodopsin 7-helix transmembrane proteins"/>
    <property type="match status" value="1"/>
</dbReference>
<protein>
    <recommendedName>
        <fullName evidence="6">G-protein coupled receptors family 1 profile domain-containing protein</fullName>
    </recommendedName>
</protein>
<dbReference type="GO" id="GO:0016020">
    <property type="term" value="C:membrane"/>
    <property type="evidence" value="ECO:0007669"/>
    <property type="project" value="UniProtKB-SubCell"/>
</dbReference>
<dbReference type="FunCoup" id="A0A7M7GJE8">
    <property type="interactions" value="1056"/>
</dbReference>
<evidence type="ECO:0000313" key="8">
    <source>
        <dbReference type="Proteomes" id="UP000007110"/>
    </source>
</evidence>
<dbReference type="PANTHER" id="PTHR45698">
    <property type="entry name" value="TRACE AMINE-ASSOCIATED RECEPTOR 19N-RELATED"/>
    <property type="match status" value="1"/>
</dbReference>
<evidence type="ECO:0000256" key="1">
    <source>
        <dbReference type="ARBA" id="ARBA00004370"/>
    </source>
</evidence>
<dbReference type="OrthoDB" id="10042731at2759"/>
<keyword evidence="3 5" id="KW-1133">Transmembrane helix</keyword>
<evidence type="ECO:0000256" key="2">
    <source>
        <dbReference type="ARBA" id="ARBA00022692"/>
    </source>
</evidence>
<evidence type="ECO:0000256" key="5">
    <source>
        <dbReference type="SAM" id="Phobius"/>
    </source>
</evidence>